<dbReference type="AlphaFoldDB" id="A0A437GZH3"/>
<evidence type="ECO:0000313" key="1">
    <source>
        <dbReference type="EMBL" id="RVQ68767.1"/>
    </source>
</evidence>
<accession>A0A437GZH3</accession>
<dbReference type="EMBL" id="RXOL01000001">
    <property type="protein sequence ID" value="RVQ68767.1"/>
    <property type="molecule type" value="Genomic_DNA"/>
</dbReference>
<name>A0A437GZH3_9SPHN</name>
<gene>
    <name evidence="1" type="ORF">EKN06_00595</name>
</gene>
<organism evidence="1 2">
    <name type="scientific">Croceicoccus ponticola</name>
    <dbReference type="NCBI Taxonomy" id="2217664"/>
    <lineage>
        <taxon>Bacteria</taxon>
        <taxon>Pseudomonadati</taxon>
        <taxon>Pseudomonadota</taxon>
        <taxon>Alphaproteobacteria</taxon>
        <taxon>Sphingomonadales</taxon>
        <taxon>Erythrobacteraceae</taxon>
        <taxon>Croceicoccus</taxon>
    </lineage>
</organism>
<proteinExistence type="predicted"/>
<sequence>MTSNTRSFFASSGADFITKDPQTILGVLAVRVGLQHAGDETQQIKAWERQIALLQSALKVLDNPPDGVLLERTTVYRAFEA</sequence>
<reference evidence="1 2" key="1">
    <citation type="submission" date="2018-12" db="EMBL/GenBank/DDBJ databases">
        <title>Croceicoccus ponticola sp. nov., a lipolytic bacterium isolated from seawater.</title>
        <authorList>
            <person name="Yoon J.-H."/>
        </authorList>
    </citation>
    <scope>NUCLEOTIDE SEQUENCE [LARGE SCALE GENOMIC DNA]</scope>
    <source>
        <strain evidence="1 2">GM-16</strain>
    </source>
</reference>
<dbReference type="RefSeq" id="WP_127610952.1">
    <property type="nucleotide sequence ID" value="NZ_RXOL01000001.1"/>
</dbReference>
<dbReference type="Proteomes" id="UP000283003">
    <property type="component" value="Unassembled WGS sequence"/>
</dbReference>
<keyword evidence="2" id="KW-1185">Reference proteome</keyword>
<evidence type="ECO:0000313" key="2">
    <source>
        <dbReference type="Proteomes" id="UP000283003"/>
    </source>
</evidence>
<protein>
    <submittedName>
        <fullName evidence="1">Uncharacterized protein</fullName>
    </submittedName>
</protein>
<comment type="caution">
    <text evidence="1">The sequence shown here is derived from an EMBL/GenBank/DDBJ whole genome shotgun (WGS) entry which is preliminary data.</text>
</comment>